<evidence type="ECO:0000313" key="3">
    <source>
        <dbReference type="EMBL" id="GEP44781.1"/>
    </source>
</evidence>
<keyword evidence="4" id="KW-1185">Reference proteome</keyword>
<organism evidence="3 4">
    <name type="scientific">Brevifollis gellanilyticus</name>
    <dbReference type="NCBI Taxonomy" id="748831"/>
    <lineage>
        <taxon>Bacteria</taxon>
        <taxon>Pseudomonadati</taxon>
        <taxon>Verrucomicrobiota</taxon>
        <taxon>Verrucomicrobiia</taxon>
        <taxon>Verrucomicrobiales</taxon>
        <taxon>Verrucomicrobiaceae</taxon>
    </lineage>
</organism>
<dbReference type="EMBL" id="BKAG01000036">
    <property type="protein sequence ID" value="GEP44781.1"/>
    <property type="molecule type" value="Genomic_DNA"/>
</dbReference>
<evidence type="ECO:0000256" key="2">
    <source>
        <dbReference type="SAM" id="Phobius"/>
    </source>
</evidence>
<keyword evidence="2" id="KW-0812">Transmembrane</keyword>
<dbReference type="AlphaFoldDB" id="A0A512MEG8"/>
<reference evidence="3 4" key="1">
    <citation type="submission" date="2019-07" db="EMBL/GenBank/DDBJ databases">
        <title>Whole genome shotgun sequence of Brevifollis gellanilyticus NBRC 108608.</title>
        <authorList>
            <person name="Hosoyama A."/>
            <person name="Uohara A."/>
            <person name="Ohji S."/>
            <person name="Ichikawa N."/>
        </authorList>
    </citation>
    <scope>NUCLEOTIDE SEQUENCE [LARGE SCALE GENOMIC DNA]</scope>
    <source>
        <strain evidence="3 4">NBRC 108608</strain>
    </source>
</reference>
<sequence>MPRDPSSSSGAHPDGDDLPDVPRTTELLLKLRRKEGMMSWGSLVPCIIYLGGAIAYLVMSGKDAFPGVILWVGMAALFLVADRMDKQRKRDQLVHELLGELVAENNRLRRALPEAAREVR</sequence>
<feature type="transmembrane region" description="Helical" evidence="2">
    <location>
        <begin position="37"/>
        <end position="58"/>
    </location>
</feature>
<gene>
    <name evidence="3" type="ORF">BGE01nite_40720</name>
</gene>
<keyword evidence="2" id="KW-0472">Membrane</keyword>
<feature type="compositionally biased region" description="Polar residues" evidence="1">
    <location>
        <begin position="1"/>
        <end position="10"/>
    </location>
</feature>
<evidence type="ECO:0000256" key="1">
    <source>
        <dbReference type="SAM" id="MobiDB-lite"/>
    </source>
</evidence>
<keyword evidence="2" id="KW-1133">Transmembrane helix</keyword>
<dbReference type="RefSeq" id="WP_218033046.1">
    <property type="nucleotide sequence ID" value="NZ_BKAG01000036.1"/>
</dbReference>
<comment type="caution">
    <text evidence="3">The sequence shown here is derived from an EMBL/GenBank/DDBJ whole genome shotgun (WGS) entry which is preliminary data.</text>
</comment>
<protein>
    <submittedName>
        <fullName evidence="3">Uncharacterized protein</fullName>
    </submittedName>
</protein>
<proteinExistence type="predicted"/>
<dbReference type="Proteomes" id="UP000321577">
    <property type="component" value="Unassembled WGS sequence"/>
</dbReference>
<name>A0A512MEG8_9BACT</name>
<feature type="transmembrane region" description="Helical" evidence="2">
    <location>
        <begin position="64"/>
        <end position="81"/>
    </location>
</feature>
<accession>A0A512MEG8</accession>
<evidence type="ECO:0000313" key="4">
    <source>
        <dbReference type="Proteomes" id="UP000321577"/>
    </source>
</evidence>
<feature type="region of interest" description="Disordered" evidence="1">
    <location>
        <begin position="1"/>
        <end position="21"/>
    </location>
</feature>